<evidence type="ECO:0000313" key="6">
    <source>
        <dbReference type="EMBL" id="CAK9175404.1"/>
    </source>
</evidence>
<organism evidence="6 7">
    <name type="scientific">Ilex paraguariensis</name>
    <name type="common">yerba mate</name>
    <dbReference type="NCBI Taxonomy" id="185542"/>
    <lineage>
        <taxon>Eukaryota</taxon>
        <taxon>Viridiplantae</taxon>
        <taxon>Streptophyta</taxon>
        <taxon>Embryophyta</taxon>
        <taxon>Tracheophyta</taxon>
        <taxon>Spermatophyta</taxon>
        <taxon>Magnoliopsida</taxon>
        <taxon>eudicotyledons</taxon>
        <taxon>Gunneridae</taxon>
        <taxon>Pentapetalae</taxon>
        <taxon>asterids</taxon>
        <taxon>campanulids</taxon>
        <taxon>Aquifoliales</taxon>
        <taxon>Aquifoliaceae</taxon>
        <taxon>Ilex</taxon>
    </lineage>
</organism>
<keyword evidence="3" id="KW-0326">Glycosidase</keyword>
<dbReference type="InterPro" id="IPR033132">
    <property type="entry name" value="GH_1_N_CS"/>
</dbReference>
<dbReference type="InterPro" id="IPR017853">
    <property type="entry name" value="GH"/>
</dbReference>
<dbReference type="GO" id="GO:0016787">
    <property type="term" value="F:hydrolase activity"/>
    <property type="evidence" value="ECO:0007669"/>
    <property type="project" value="UniProtKB-KW"/>
</dbReference>
<evidence type="ECO:0000256" key="4">
    <source>
        <dbReference type="RuleBase" id="RU003690"/>
    </source>
</evidence>
<feature type="chain" id="PRO_5044846323" evidence="5">
    <location>
        <begin position="23"/>
        <end position="328"/>
    </location>
</feature>
<keyword evidence="5" id="KW-0732">Signal</keyword>
<dbReference type="Pfam" id="PF00232">
    <property type="entry name" value="Glyco_hydro_1"/>
    <property type="match status" value="2"/>
</dbReference>
<dbReference type="SUPFAM" id="SSF51445">
    <property type="entry name" value="(Trans)glycosidases"/>
    <property type="match status" value="1"/>
</dbReference>
<keyword evidence="7" id="KW-1185">Reference proteome</keyword>
<evidence type="ECO:0000256" key="5">
    <source>
        <dbReference type="SAM" id="SignalP"/>
    </source>
</evidence>
<name>A0ABC8U0W4_9AQUA</name>
<evidence type="ECO:0000313" key="7">
    <source>
        <dbReference type="Proteomes" id="UP001642360"/>
    </source>
</evidence>
<dbReference type="PROSITE" id="PS00653">
    <property type="entry name" value="GLYCOSYL_HYDROL_F1_2"/>
    <property type="match status" value="1"/>
</dbReference>
<feature type="non-terminal residue" evidence="6">
    <location>
        <position position="328"/>
    </location>
</feature>
<keyword evidence="2" id="KW-0378">Hydrolase</keyword>
<dbReference type="Proteomes" id="UP001642360">
    <property type="component" value="Unassembled WGS sequence"/>
</dbReference>
<accession>A0ABC8U0W4</accession>
<evidence type="ECO:0000256" key="3">
    <source>
        <dbReference type="ARBA" id="ARBA00023295"/>
    </source>
</evidence>
<gene>
    <name evidence="6" type="ORF">ILEXP_LOCUS45206</name>
</gene>
<reference evidence="6 7" key="1">
    <citation type="submission" date="2024-02" db="EMBL/GenBank/DDBJ databases">
        <authorList>
            <person name="Vignale AGUSTIN F."/>
            <person name="Sosa J E."/>
            <person name="Modenutti C."/>
        </authorList>
    </citation>
    <scope>NUCLEOTIDE SEQUENCE [LARGE SCALE GENOMIC DNA]</scope>
</reference>
<dbReference type="InterPro" id="IPR001360">
    <property type="entry name" value="Glyco_hydro_1"/>
</dbReference>
<dbReference type="PANTHER" id="PTHR10353:SF137">
    <property type="entry name" value="MYROSINASE 3-RELATED"/>
    <property type="match status" value="1"/>
</dbReference>
<feature type="signal peptide" evidence="5">
    <location>
        <begin position="1"/>
        <end position="22"/>
    </location>
</feature>
<dbReference type="AlphaFoldDB" id="A0ABC8U0W4"/>
<sequence>MATSGNLLTVVLLVSFSFNAFGVERECDCSVPVERDSFPKGFVFGAGTSSYQIEGAYNEDGKGLSIWDNYTHTHPERIANESNGDVAVDSYHRYKEDVCMAKQLGLDAYKFQISWSRILPNGKTVNPKAIVFYNNLINELTAQGDSAREPYVVGHHLLLADLAVVESYRKYFQPYQKGKIGIQLCMEWPIPYTNTEEDQAAQRRALDAQLGWYMDPLVFGRYPKTMRRNVGNRLPNFTASESKRLIGSFDFIGLNYYLSQYVLDDPTPIQNVSCETDAHVKFTDSRDNVSLCNPGSFSWICNHPPGIRESLIYLHGNCSVPLIYITEN</sequence>
<dbReference type="EMBL" id="CAUOFW020006613">
    <property type="protein sequence ID" value="CAK9175404.1"/>
    <property type="molecule type" value="Genomic_DNA"/>
</dbReference>
<dbReference type="PANTHER" id="PTHR10353">
    <property type="entry name" value="GLYCOSYL HYDROLASE"/>
    <property type="match status" value="1"/>
</dbReference>
<evidence type="ECO:0000256" key="1">
    <source>
        <dbReference type="ARBA" id="ARBA00010838"/>
    </source>
</evidence>
<protein>
    <submittedName>
        <fullName evidence="6">Uncharacterized protein</fullName>
    </submittedName>
</protein>
<proteinExistence type="inferred from homology"/>
<evidence type="ECO:0000256" key="2">
    <source>
        <dbReference type="ARBA" id="ARBA00022801"/>
    </source>
</evidence>
<comment type="caution">
    <text evidence="6">The sequence shown here is derived from an EMBL/GenBank/DDBJ whole genome shotgun (WGS) entry which is preliminary data.</text>
</comment>
<dbReference type="Gene3D" id="3.20.20.80">
    <property type="entry name" value="Glycosidases"/>
    <property type="match status" value="2"/>
</dbReference>
<comment type="similarity">
    <text evidence="1 4">Belongs to the glycosyl hydrolase 1 family.</text>
</comment>